<organism evidence="6 7">
    <name type="scientific">Alkalicaulis satelles</name>
    <dbReference type="NCBI Taxonomy" id="2609175"/>
    <lineage>
        <taxon>Bacteria</taxon>
        <taxon>Pseudomonadati</taxon>
        <taxon>Pseudomonadota</taxon>
        <taxon>Alphaproteobacteria</taxon>
        <taxon>Maricaulales</taxon>
        <taxon>Maricaulaceae</taxon>
        <taxon>Alkalicaulis</taxon>
    </lineage>
</organism>
<dbReference type="InterPro" id="IPR004147">
    <property type="entry name" value="ABC1_dom"/>
</dbReference>
<evidence type="ECO:0000256" key="4">
    <source>
        <dbReference type="ARBA" id="ARBA00022840"/>
    </source>
</evidence>
<dbReference type="InterPro" id="IPR051409">
    <property type="entry name" value="Atypical_kinase_ADCK"/>
</dbReference>
<evidence type="ECO:0000259" key="5">
    <source>
        <dbReference type="Pfam" id="PF03109"/>
    </source>
</evidence>
<dbReference type="Pfam" id="PF03109">
    <property type="entry name" value="ABC1"/>
    <property type="match status" value="1"/>
</dbReference>
<reference evidence="6 7" key="1">
    <citation type="submission" date="2019-09" db="EMBL/GenBank/DDBJ databases">
        <authorList>
            <person name="Kevbrin V."/>
            <person name="Grouzdev D.S."/>
        </authorList>
    </citation>
    <scope>NUCLEOTIDE SEQUENCE [LARGE SCALE GENOMIC DNA]</scope>
    <source>
        <strain evidence="6 7">G-192</strain>
    </source>
</reference>
<dbReference type="SUPFAM" id="SSF56112">
    <property type="entry name" value="Protein kinase-like (PK-like)"/>
    <property type="match status" value="1"/>
</dbReference>
<proteinExistence type="inferred from homology"/>
<sequence length="436" mass="46795">MDKRDRRGVAAPSGRLSRTAHMAGLGAELAGRSLLKGAEALIRGQSLKPAGLLLTPGHMRRTAEELARLRGAAMKAGQLVSMDYGAVLAPELAEPLTRLQESAAPMPPHQLRRVLDRAWGPGWAARFERFETRPAAAASIGQVHRARLRGGRALAVKVQFPGVRDSIDVDLDTLSFLIRRSGLLPKGADIGPFLEGVRTRLHREADYLSEAQYLAAYAKALGDDRDFVTPGLETDLSGPDILAMDWLDGAPLKHAGSEDQARRNAIAERLVRLTLREIFEFGLIQSDPNPGNFRLCPDGRIALLDFGAVETVSPARAQGLRTLLRAGLEGDDAALETALEDAGAISAGLEPDVRARAVALARTGFAPLASTAVFDFAGSGLAERMRAEGQALQAAGFNHTPPVDFAYIQRKVAGIYLIAARLKARIALRPLVAAWL</sequence>
<keyword evidence="7" id="KW-1185">Reference proteome</keyword>
<keyword evidence="3" id="KW-0547">Nucleotide-binding</keyword>
<keyword evidence="2" id="KW-0808">Transferase</keyword>
<dbReference type="RefSeq" id="WP_150022419.1">
    <property type="nucleotide sequence ID" value="NZ_VWOJ01000001.1"/>
</dbReference>
<feature type="domain" description="ABC1 atypical kinase-like" evidence="5">
    <location>
        <begin position="98"/>
        <end position="335"/>
    </location>
</feature>
<dbReference type="AlphaFoldDB" id="A0A5M6ZNU7"/>
<dbReference type="GO" id="GO:0005524">
    <property type="term" value="F:ATP binding"/>
    <property type="evidence" value="ECO:0007669"/>
    <property type="project" value="UniProtKB-KW"/>
</dbReference>
<dbReference type="CDD" id="cd13970">
    <property type="entry name" value="ABC1_ADCK3"/>
    <property type="match status" value="1"/>
</dbReference>
<evidence type="ECO:0000256" key="3">
    <source>
        <dbReference type="ARBA" id="ARBA00022741"/>
    </source>
</evidence>
<gene>
    <name evidence="6" type="ORF">F1654_05250</name>
</gene>
<name>A0A5M6ZNU7_9PROT</name>
<comment type="similarity">
    <text evidence="1">Belongs to the protein kinase superfamily. ADCK protein kinase family.</text>
</comment>
<evidence type="ECO:0000256" key="2">
    <source>
        <dbReference type="ARBA" id="ARBA00022679"/>
    </source>
</evidence>
<dbReference type="GO" id="GO:0016301">
    <property type="term" value="F:kinase activity"/>
    <property type="evidence" value="ECO:0007669"/>
    <property type="project" value="UniProtKB-KW"/>
</dbReference>
<evidence type="ECO:0000256" key="1">
    <source>
        <dbReference type="ARBA" id="ARBA00009670"/>
    </source>
</evidence>
<dbReference type="EMBL" id="VWOJ01000001">
    <property type="protein sequence ID" value="KAA5805387.1"/>
    <property type="molecule type" value="Genomic_DNA"/>
</dbReference>
<protein>
    <submittedName>
        <fullName evidence="6">AarF/ABC1/UbiB kinase family protein</fullName>
    </submittedName>
</protein>
<dbReference type="PANTHER" id="PTHR43851:SF3">
    <property type="entry name" value="COENZYME Q8"/>
    <property type="match status" value="1"/>
</dbReference>
<evidence type="ECO:0000313" key="7">
    <source>
        <dbReference type="Proteomes" id="UP000325122"/>
    </source>
</evidence>
<dbReference type="InterPro" id="IPR034646">
    <property type="entry name" value="ADCK3_dom"/>
</dbReference>
<keyword evidence="4" id="KW-0067">ATP-binding</keyword>
<dbReference type="PANTHER" id="PTHR43851">
    <property type="match status" value="1"/>
</dbReference>
<dbReference type="InterPro" id="IPR011009">
    <property type="entry name" value="Kinase-like_dom_sf"/>
</dbReference>
<accession>A0A5M6ZNU7</accession>
<evidence type="ECO:0000313" key="6">
    <source>
        <dbReference type="EMBL" id="KAA5805387.1"/>
    </source>
</evidence>
<dbReference type="Proteomes" id="UP000325122">
    <property type="component" value="Unassembled WGS sequence"/>
</dbReference>
<comment type="caution">
    <text evidence="6">The sequence shown here is derived from an EMBL/GenBank/DDBJ whole genome shotgun (WGS) entry which is preliminary data.</text>
</comment>
<keyword evidence="6" id="KW-0418">Kinase</keyword>